<protein>
    <recommendedName>
        <fullName evidence="5">Brain protein I3</fullName>
    </recommendedName>
</protein>
<organism evidence="3 4">
    <name type="scientific">Panaeolus cyanescens</name>
    <dbReference type="NCBI Taxonomy" id="181874"/>
    <lineage>
        <taxon>Eukaryota</taxon>
        <taxon>Fungi</taxon>
        <taxon>Dikarya</taxon>
        <taxon>Basidiomycota</taxon>
        <taxon>Agaricomycotina</taxon>
        <taxon>Agaricomycetes</taxon>
        <taxon>Agaricomycetidae</taxon>
        <taxon>Agaricales</taxon>
        <taxon>Agaricineae</taxon>
        <taxon>Galeropsidaceae</taxon>
        <taxon>Panaeolus</taxon>
    </lineage>
</organism>
<keyword evidence="2" id="KW-1133">Transmembrane helix</keyword>
<feature type="region of interest" description="Disordered" evidence="1">
    <location>
        <begin position="1"/>
        <end position="47"/>
    </location>
</feature>
<dbReference type="InParanoid" id="A0A409Y8A7"/>
<comment type="caution">
    <text evidence="3">The sequence shown here is derived from an EMBL/GenBank/DDBJ whole genome shotgun (WGS) entry which is preliminary data.</text>
</comment>
<gene>
    <name evidence="3" type="ORF">CVT24_009315</name>
</gene>
<dbReference type="OrthoDB" id="2564984at2759"/>
<evidence type="ECO:0000256" key="1">
    <source>
        <dbReference type="SAM" id="MobiDB-lite"/>
    </source>
</evidence>
<keyword evidence="2" id="KW-0472">Membrane</keyword>
<sequence>MSGKEGYPMQAPQPVAAPPYPQGAPPQQFAPQGAPPQGGYPVQGAPGQVPYNPQMAMAAGQNYANQLFALCAQGQHERVTKYGMFGIIMAVMCFPCGLICLFTDTEERCGRCGILLGKS</sequence>
<feature type="compositionally biased region" description="Low complexity" evidence="1">
    <location>
        <begin position="25"/>
        <end position="47"/>
    </location>
</feature>
<keyword evidence="2" id="KW-0812">Transmembrane</keyword>
<evidence type="ECO:0000256" key="2">
    <source>
        <dbReference type="SAM" id="Phobius"/>
    </source>
</evidence>
<evidence type="ECO:0000313" key="4">
    <source>
        <dbReference type="Proteomes" id="UP000284842"/>
    </source>
</evidence>
<reference evidence="3 4" key="1">
    <citation type="journal article" date="2018" name="Evol. Lett.">
        <title>Horizontal gene cluster transfer increased hallucinogenic mushroom diversity.</title>
        <authorList>
            <person name="Reynolds H.T."/>
            <person name="Vijayakumar V."/>
            <person name="Gluck-Thaler E."/>
            <person name="Korotkin H.B."/>
            <person name="Matheny P.B."/>
            <person name="Slot J.C."/>
        </authorList>
    </citation>
    <scope>NUCLEOTIDE SEQUENCE [LARGE SCALE GENOMIC DNA]</scope>
    <source>
        <strain evidence="3 4">2629</strain>
    </source>
</reference>
<feature type="compositionally biased region" description="Pro residues" evidence="1">
    <location>
        <begin position="15"/>
        <end position="24"/>
    </location>
</feature>
<accession>A0A409Y8A7</accession>
<evidence type="ECO:0008006" key="5">
    <source>
        <dbReference type="Google" id="ProtNLM"/>
    </source>
</evidence>
<dbReference type="EMBL" id="NHTK01001365">
    <property type="protein sequence ID" value="PPQ99270.1"/>
    <property type="molecule type" value="Genomic_DNA"/>
</dbReference>
<name>A0A409Y8A7_9AGAR</name>
<dbReference type="STRING" id="181874.A0A409Y8A7"/>
<dbReference type="Proteomes" id="UP000284842">
    <property type="component" value="Unassembled WGS sequence"/>
</dbReference>
<keyword evidence="4" id="KW-1185">Reference proteome</keyword>
<feature type="transmembrane region" description="Helical" evidence="2">
    <location>
        <begin position="82"/>
        <end position="102"/>
    </location>
</feature>
<proteinExistence type="predicted"/>
<dbReference type="AlphaFoldDB" id="A0A409Y8A7"/>
<evidence type="ECO:0000313" key="3">
    <source>
        <dbReference type="EMBL" id="PPQ99270.1"/>
    </source>
</evidence>